<dbReference type="InterPro" id="IPR036397">
    <property type="entry name" value="RNaseH_sf"/>
</dbReference>
<dbReference type="EMBL" id="CM003606">
    <property type="protein sequence ID" value="KYP68900.1"/>
    <property type="molecule type" value="Genomic_DNA"/>
</dbReference>
<protein>
    <submittedName>
        <fullName evidence="4">Retrovirus-related Pol polyprotein from transposon TNT 1-94</fullName>
    </submittedName>
</protein>
<dbReference type="GO" id="GO:0003676">
    <property type="term" value="F:nucleic acid binding"/>
    <property type="evidence" value="ECO:0007669"/>
    <property type="project" value="InterPro"/>
</dbReference>
<keyword evidence="5" id="KW-1185">Reference proteome</keyword>
<dbReference type="Gramene" id="C.cajan_21898.t">
    <property type="protein sequence ID" value="C.cajan_21898.t.cds1"/>
    <property type="gene ID" value="C.cajan_21898"/>
</dbReference>
<dbReference type="PANTHER" id="PTHR42648">
    <property type="entry name" value="TRANSPOSASE, PUTATIVE-RELATED"/>
    <property type="match status" value="1"/>
</dbReference>
<evidence type="ECO:0000313" key="4">
    <source>
        <dbReference type="EMBL" id="KYP68900.1"/>
    </source>
</evidence>
<reference evidence="4 5" key="1">
    <citation type="journal article" date="2012" name="Nat. Biotechnol.">
        <title>Draft genome sequence of pigeonpea (Cajanus cajan), an orphan legume crop of resource-poor farmers.</title>
        <authorList>
            <person name="Varshney R.K."/>
            <person name="Chen W."/>
            <person name="Li Y."/>
            <person name="Bharti A.K."/>
            <person name="Saxena R.K."/>
            <person name="Schlueter J.A."/>
            <person name="Donoghue M.T."/>
            <person name="Azam S."/>
            <person name="Fan G."/>
            <person name="Whaley A.M."/>
            <person name="Farmer A.D."/>
            <person name="Sheridan J."/>
            <person name="Iwata A."/>
            <person name="Tuteja R."/>
            <person name="Penmetsa R.V."/>
            <person name="Wu W."/>
            <person name="Upadhyaya H.D."/>
            <person name="Yang S.P."/>
            <person name="Shah T."/>
            <person name="Saxena K.B."/>
            <person name="Michael T."/>
            <person name="McCombie W.R."/>
            <person name="Yang B."/>
            <person name="Zhang G."/>
            <person name="Yang H."/>
            <person name="Wang J."/>
            <person name="Spillane C."/>
            <person name="Cook D.R."/>
            <person name="May G.D."/>
            <person name="Xu X."/>
            <person name="Jackson S.A."/>
        </authorList>
    </citation>
    <scope>NUCLEOTIDE SEQUENCE [LARGE SCALE GENOMIC DNA]</scope>
    <source>
        <strain evidence="5">cv. Asha</strain>
    </source>
</reference>
<feature type="domain" description="Retrovirus-related Pol polyprotein from transposon TNT 1-94-like beta-barrel" evidence="3">
    <location>
        <begin position="2"/>
        <end position="82"/>
    </location>
</feature>
<sequence length="226" mass="25337">MWIVNNGAILHVTPRKEFFTSYTSGDFGVLKMGNDGVSKVIGVGDVCLQTNMGTHLLLKRVKHAPDVHFNLIFVHIHDDGGYDNHFGSGKWKLTKGNLVVARGEKNSKLYWTKALVAKDSVNAMYMEASLWHRRLGHISEKGLNCLAKKNVLLGLKSAELEKCSHFMAGKQTRVSFKKHLSSRKSKLLELVHSDVCGPLKVKSFSVALYFVTFIDDCSKKLWVYAL</sequence>
<accession>A0A151TPF8</accession>
<keyword evidence="1" id="KW-0645">Protease</keyword>
<dbReference type="PANTHER" id="PTHR42648:SF28">
    <property type="entry name" value="TRANSPOSON-ENCODED PROTEIN WITH RIBONUCLEASE H-LIKE AND RETROVIRUS ZINC FINGER-LIKE DOMAINS"/>
    <property type="match status" value="1"/>
</dbReference>
<dbReference type="AlphaFoldDB" id="A0A151TPF8"/>
<gene>
    <name evidence="4" type="ORF">KK1_022549</name>
</gene>
<dbReference type="GO" id="GO:0006508">
    <property type="term" value="P:proteolysis"/>
    <property type="evidence" value="ECO:0007669"/>
    <property type="project" value="UniProtKB-KW"/>
</dbReference>
<dbReference type="Pfam" id="PF22936">
    <property type="entry name" value="Pol_BBD"/>
    <property type="match status" value="1"/>
</dbReference>
<dbReference type="InterPro" id="IPR025724">
    <property type="entry name" value="GAG-pre-integrase_dom"/>
</dbReference>
<keyword evidence="1" id="KW-0378">Hydrolase</keyword>
<dbReference type="Pfam" id="PF13976">
    <property type="entry name" value="gag_pre-integrs"/>
    <property type="match status" value="1"/>
</dbReference>
<proteinExistence type="predicted"/>
<name>A0A151TPF8_CAJCA</name>
<dbReference type="GO" id="GO:0008233">
    <property type="term" value="F:peptidase activity"/>
    <property type="evidence" value="ECO:0007669"/>
    <property type="project" value="UniProtKB-KW"/>
</dbReference>
<dbReference type="Gene3D" id="3.30.420.10">
    <property type="entry name" value="Ribonuclease H-like superfamily/Ribonuclease H"/>
    <property type="match status" value="1"/>
</dbReference>
<dbReference type="Proteomes" id="UP000075243">
    <property type="component" value="Chromosome 4"/>
</dbReference>
<evidence type="ECO:0000259" key="2">
    <source>
        <dbReference type="Pfam" id="PF13976"/>
    </source>
</evidence>
<feature type="domain" description="GAG-pre-integrase" evidence="2">
    <location>
        <begin position="121"/>
        <end position="171"/>
    </location>
</feature>
<dbReference type="InterPro" id="IPR054722">
    <property type="entry name" value="PolX-like_BBD"/>
</dbReference>
<evidence type="ECO:0000313" key="5">
    <source>
        <dbReference type="Proteomes" id="UP000075243"/>
    </source>
</evidence>
<dbReference type="InterPro" id="IPR039537">
    <property type="entry name" value="Retrotran_Ty1/copia-like"/>
</dbReference>
<evidence type="ECO:0000256" key="1">
    <source>
        <dbReference type="ARBA" id="ARBA00022670"/>
    </source>
</evidence>
<organism evidence="4 5">
    <name type="scientific">Cajanus cajan</name>
    <name type="common">Pigeon pea</name>
    <name type="synonym">Cajanus indicus</name>
    <dbReference type="NCBI Taxonomy" id="3821"/>
    <lineage>
        <taxon>Eukaryota</taxon>
        <taxon>Viridiplantae</taxon>
        <taxon>Streptophyta</taxon>
        <taxon>Embryophyta</taxon>
        <taxon>Tracheophyta</taxon>
        <taxon>Spermatophyta</taxon>
        <taxon>Magnoliopsida</taxon>
        <taxon>eudicotyledons</taxon>
        <taxon>Gunneridae</taxon>
        <taxon>Pentapetalae</taxon>
        <taxon>rosids</taxon>
        <taxon>fabids</taxon>
        <taxon>Fabales</taxon>
        <taxon>Fabaceae</taxon>
        <taxon>Papilionoideae</taxon>
        <taxon>50 kb inversion clade</taxon>
        <taxon>NPAAA clade</taxon>
        <taxon>indigoferoid/millettioid clade</taxon>
        <taxon>Phaseoleae</taxon>
        <taxon>Cajanus</taxon>
    </lineage>
</organism>
<evidence type="ECO:0000259" key="3">
    <source>
        <dbReference type="Pfam" id="PF22936"/>
    </source>
</evidence>